<feature type="transmembrane region" description="Helical" evidence="9">
    <location>
        <begin position="113"/>
        <end position="135"/>
    </location>
</feature>
<dbReference type="KEGG" id="bja:bll7255"/>
<reference evidence="12" key="1">
    <citation type="journal article" date="2002" name="DNA Res.">
        <title>Complete genomic sequence of nitrogen-fixing symbiotic bacterium Bradyrhizobium japonicum USDA110.</title>
        <authorList>
            <person name="Kaneko T."/>
            <person name="Nakamura Y."/>
            <person name="Sato S."/>
            <person name="Minamisawa K."/>
            <person name="Uchiumi T."/>
            <person name="Sasamoto S."/>
            <person name="Watanabe A."/>
            <person name="Idesawa K."/>
            <person name="Iriguchi M."/>
            <person name="Kawashima K."/>
            <person name="Kohara M."/>
            <person name="Matsumoto M."/>
            <person name="Shimpo S."/>
            <person name="Tsuruoka H."/>
            <person name="Wada T."/>
            <person name="Yamada M."/>
            <person name="Tabata S."/>
        </authorList>
    </citation>
    <scope>NUCLEOTIDE SEQUENCE [LARGE SCALE GENOMIC DNA]</scope>
    <source>
        <strain evidence="12">JCM 10833 / BCRC 13528 / IAM 13628 / NBRC 14792 / USDA 110</strain>
    </source>
</reference>
<dbReference type="AlphaFoldDB" id="Q89E32"/>
<feature type="transmembrane region" description="Helical" evidence="9">
    <location>
        <begin position="220"/>
        <end position="245"/>
    </location>
</feature>
<feature type="transmembrane region" description="Helical" evidence="9">
    <location>
        <begin position="442"/>
        <end position="466"/>
    </location>
</feature>
<keyword evidence="6 9" id="KW-1133">Transmembrane helix</keyword>
<evidence type="ECO:0000256" key="2">
    <source>
        <dbReference type="ARBA" id="ARBA00022475"/>
    </source>
</evidence>
<dbReference type="InterPro" id="IPR038731">
    <property type="entry name" value="RgtA/B/C-like"/>
</dbReference>
<proteinExistence type="predicted"/>
<dbReference type="eggNOG" id="COG1807">
    <property type="taxonomic scope" value="Bacteria"/>
</dbReference>
<dbReference type="PhylomeDB" id="Q89E32"/>
<name>Q89E32_BRADU</name>
<evidence type="ECO:0000313" key="11">
    <source>
        <dbReference type="EMBL" id="BAC52520.1"/>
    </source>
</evidence>
<keyword evidence="4" id="KW-0808">Transferase</keyword>
<evidence type="ECO:0000256" key="1">
    <source>
        <dbReference type="ARBA" id="ARBA00004651"/>
    </source>
</evidence>
<feature type="domain" description="Glycosyltransferase RgtA/B/C/D-like" evidence="10">
    <location>
        <begin position="157"/>
        <end position="318"/>
    </location>
</feature>
<comment type="subcellular location">
    <subcellularLocation>
        <location evidence="1">Cell membrane</location>
        <topology evidence="1">Multi-pass membrane protein</topology>
    </subcellularLocation>
</comment>
<dbReference type="GO" id="GO:0005886">
    <property type="term" value="C:plasma membrane"/>
    <property type="evidence" value="ECO:0000318"/>
    <property type="project" value="GO_Central"/>
</dbReference>
<feature type="transmembrane region" description="Helical" evidence="9">
    <location>
        <begin position="180"/>
        <end position="199"/>
    </location>
</feature>
<protein>
    <submittedName>
        <fullName evidence="11">Bll7255 protein</fullName>
    </submittedName>
</protein>
<gene>
    <name evidence="11" type="ordered locus">bll7255</name>
</gene>
<feature type="compositionally biased region" description="Basic and acidic residues" evidence="8">
    <location>
        <begin position="24"/>
        <end position="38"/>
    </location>
</feature>
<evidence type="ECO:0000256" key="7">
    <source>
        <dbReference type="ARBA" id="ARBA00023136"/>
    </source>
</evidence>
<feature type="transmembrane region" description="Helical" evidence="9">
    <location>
        <begin position="382"/>
        <end position="399"/>
    </location>
</feature>
<feature type="transmembrane region" description="Helical" evidence="9">
    <location>
        <begin position="348"/>
        <end position="370"/>
    </location>
</feature>
<dbReference type="GO" id="GO:0016763">
    <property type="term" value="F:pentosyltransferase activity"/>
    <property type="evidence" value="ECO:0000318"/>
    <property type="project" value="GO_Central"/>
</dbReference>
<sequence length="644" mass="71370">MGKGALPRSASAVVPDKRAHRRAPIRDPRASACARRDTTGSSCGQAGNSGSSPNPSLWVWVPDLHSLRSLVRDDGRWRQYPPTLTPPPKSGKSAAVTIAPDISAKPDGAERRLILAAVLVIAAMTLLRIVYASAIELRTDEAYYWTWSKEAALSFLDHPPGIAWLIRFGTAIFGDTARGVRFGGIVAMLVTQLLLADIVRRLTHDARAVVLAVLMPEAALYYGLLMAKVAPDVAMIPFAVAMIWSLVRLAQSDDGRWWLAAGLFAGLAMLSKFTVIMFAPAVAAFLLVPDWRWRWLRSPYPYLAALVAIAVFSPVLIWNAQHDWASFRFQGVRATANYGISLRTVGDYIGLQFGLVGFVMFPVVLSGLVITAWRAYRTREPVAILLSTAVLVPFLYFLAKSLTLRVGDTWPMFMWPVGFAAAAVNLVMLPREKWSARMIRSSLFWANTAIVSGIAFVVILFLYYVAAPWNFLGKIDPIGAEAGYEQVAARAQAALDETGATWIATTDYRTYAMMRWLFRGRVPVIEINERGRFQDFRDPGIDRIKGHSGIYVGREPDNRLSLWENIPAKREQLGRVERRWRGVLTDTYVLEKLTGWTPELSPPKDSPLFQWRVLAFLSLSPLLSAEALAKADARRASLALRGLG</sequence>
<evidence type="ECO:0000256" key="3">
    <source>
        <dbReference type="ARBA" id="ARBA00022676"/>
    </source>
</evidence>
<keyword evidence="2" id="KW-1003">Cell membrane</keyword>
<dbReference type="HOGENOM" id="CLU_016165_1_0_5"/>
<evidence type="ECO:0000256" key="4">
    <source>
        <dbReference type="ARBA" id="ARBA00022679"/>
    </source>
</evidence>
<organism evidence="11 12">
    <name type="scientific">Bradyrhizobium diazoefficiens (strain JCM 10833 / BCRC 13528 / IAM 13628 / NBRC 14792 / USDA 110)</name>
    <dbReference type="NCBI Taxonomy" id="224911"/>
    <lineage>
        <taxon>Bacteria</taxon>
        <taxon>Pseudomonadati</taxon>
        <taxon>Pseudomonadota</taxon>
        <taxon>Alphaproteobacteria</taxon>
        <taxon>Hyphomicrobiales</taxon>
        <taxon>Nitrobacteraceae</taxon>
        <taxon>Bradyrhizobium</taxon>
    </lineage>
</organism>
<dbReference type="EMBL" id="BA000040">
    <property type="protein sequence ID" value="BAC52520.1"/>
    <property type="molecule type" value="Genomic_DNA"/>
</dbReference>
<dbReference type="Pfam" id="PF13231">
    <property type="entry name" value="PMT_2"/>
    <property type="match status" value="1"/>
</dbReference>
<dbReference type="EnsemblBacteria" id="BAC52520">
    <property type="protein sequence ID" value="BAC52520"/>
    <property type="gene ID" value="BAC52520"/>
</dbReference>
<dbReference type="InterPro" id="IPR050297">
    <property type="entry name" value="LipidA_mod_glycosyltrf_83"/>
</dbReference>
<evidence type="ECO:0000256" key="8">
    <source>
        <dbReference type="SAM" id="MobiDB-lite"/>
    </source>
</evidence>
<keyword evidence="3" id="KW-0328">Glycosyltransferase</keyword>
<evidence type="ECO:0000313" key="12">
    <source>
        <dbReference type="Proteomes" id="UP000002526"/>
    </source>
</evidence>
<evidence type="ECO:0000256" key="5">
    <source>
        <dbReference type="ARBA" id="ARBA00022692"/>
    </source>
</evidence>
<dbReference type="STRING" id="224911.AAV28_33935"/>
<feature type="transmembrane region" description="Helical" evidence="9">
    <location>
        <begin position="300"/>
        <end position="320"/>
    </location>
</feature>
<dbReference type="PANTHER" id="PTHR33908:SF11">
    <property type="entry name" value="MEMBRANE PROTEIN"/>
    <property type="match status" value="1"/>
</dbReference>
<feature type="region of interest" description="Disordered" evidence="8">
    <location>
        <begin position="1"/>
        <end position="54"/>
    </location>
</feature>
<accession>Q89E32</accession>
<keyword evidence="12" id="KW-1185">Reference proteome</keyword>
<dbReference type="OrthoDB" id="9811222at2"/>
<feature type="compositionally biased region" description="Polar residues" evidence="8">
    <location>
        <begin position="39"/>
        <end position="54"/>
    </location>
</feature>
<evidence type="ECO:0000259" key="10">
    <source>
        <dbReference type="Pfam" id="PF13231"/>
    </source>
</evidence>
<dbReference type="PANTHER" id="PTHR33908">
    <property type="entry name" value="MANNOSYLTRANSFERASE YKCB-RELATED"/>
    <property type="match status" value="1"/>
</dbReference>
<dbReference type="GO" id="GO:0009103">
    <property type="term" value="P:lipopolysaccharide biosynthetic process"/>
    <property type="evidence" value="ECO:0007669"/>
    <property type="project" value="UniProtKB-ARBA"/>
</dbReference>
<dbReference type="PATRIC" id="fig|224911.44.peg.7325"/>
<feature type="transmembrane region" description="Helical" evidence="9">
    <location>
        <begin position="257"/>
        <end position="288"/>
    </location>
</feature>
<evidence type="ECO:0000256" key="9">
    <source>
        <dbReference type="SAM" id="Phobius"/>
    </source>
</evidence>
<evidence type="ECO:0000256" key="6">
    <source>
        <dbReference type="ARBA" id="ARBA00022989"/>
    </source>
</evidence>
<feature type="transmembrane region" description="Helical" evidence="9">
    <location>
        <begin position="411"/>
        <end position="430"/>
    </location>
</feature>
<dbReference type="Proteomes" id="UP000002526">
    <property type="component" value="Chromosome"/>
</dbReference>
<keyword evidence="5 9" id="KW-0812">Transmembrane</keyword>
<dbReference type="InParanoid" id="Q89E32"/>
<keyword evidence="7 9" id="KW-0472">Membrane</keyword>